<protein>
    <submittedName>
        <fullName evidence="2">Uncharacterized protein</fullName>
    </submittedName>
</protein>
<evidence type="ECO:0000313" key="2">
    <source>
        <dbReference type="EMBL" id="TQE92258.1"/>
    </source>
</evidence>
<sequence>MLYLAFVTSIFGSILLTAGLKMLSWFHFIQWNPIGFSKRYELFEGSHPFISWLFLAILIFIANFILYLLMQYVQNVPPFITSLVIGGLFAIVAEWIIYDLPAEIYSFKKLSIPFIVTVVIAARFIIETASFHYKAQLERNRLPYKETVIK</sequence>
<name>A0A540V6B4_9BACL</name>
<dbReference type="RefSeq" id="WP_141600810.1">
    <property type="nucleotide sequence ID" value="NZ_JARMSB010000004.1"/>
</dbReference>
<reference evidence="2 3" key="1">
    <citation type="submission" date="2019-06" db="EMBL/GenBank/DDBJ databases">
        <title>Genome sequence of Ureibacillus terrenus.</title>
        <authorList>
            <person name="Maclea K.S."/>
            <person name="Simoes M."/>
        </authorList>
    </citation>
    <scope>NUCLEOTIDE SEQUENCE [LARGE SCALE GENOMIC DNA]</scope>
    <source>
        <strain evidence="2 3">ATCC BAA-384</strain>
    </source>
</reference>
<feature type="transmembrane region" description="Helical" evidence="1">
    <location>
        <begin position="110"/>
        <end position="133"/>
    </location>
</feature>
<dbReference type="AlphaFoldDB" id="A0A540V6B4"/>
<comment type="caution">
    <text evidence="2">The sequence shown here is derived from an EMBL/GenBank/DDBJ whole genome shotgun (WGS) entry which is preliminary data.</text>
</comment>
<accession>A0A540V6B4</accession>
<keyword evidence="1" id="KW-0812">Transmembrane</keyword>
<feature type="transmembrane region" description="Helical" evidence="1">
    <location>
        <begin position="6"/>
        <end position="28"/>
    </location>
</feature>
<keyword evidence="3" id="KW-1185">Reference proteome</keyword>
<dbReference type="OrthoDB" id="2966427at2"/>
<organism evidence="2 3">
    <name type="scientific">Ureibacillus terrenus</name>
    <dbReference type="NCBI Taxonomy" id="118246"/>
    <lineage>
        <taxon>Bacteria</taxon>
        <taxon>Bacillati</taxon>
        <taxon>Bacillota</taxon>
        <taxon>Bacilli</taxon>
        <taxon>Bacillales</taxon>
        <taxon>Caryophanaceae</taxon>
        <taxon>Ureibacillus</taxon>
    </lineage>
</organism>
<dbReference type="Proteomes" id="UP000315753">
    <property type="component" value="Unassembled WGS sequence"/>
</dbReference>
<feature type="transmembrane region" description="Helical" evidence="1">
    <location>
        <begin position="49"/>
        <end position="70"/>
    </location>
</feature>
<gene>
    <name evidence="2" type="ORF">FKZ59_00700</name>
</gene>
<proteinExistence type="predicted"/>
<keyword evidence="1" id="KW-1133">Transmembrane helix</keyword>
<dbReference type="EMBL" id="VIGD01000001">
    <property type="protein sequence ID" value="TQE92258.1"/>
    <property type="molecule type" value="Genomic_DNA"/>
</dbReference>
<feature type="transmembrane region" description="Helical" evidence="1">
    <location>
        <begin position="76"/>
        <end position="98"/>
    </location>
</feature>
<keyword evidence="1" id="KW-0472">Membrane</keyword>
<evidence type="ECO:0000256" key="1">
    <source>
        <dbReference type="SAM" id="Phobius"/>
    </source>
</evidence>
<evidence type="ECO:0000313" key="3">
    <source>
        <dbReference type="Proteomes" id="UP000315753"/>
    </source>
</evidence>